<keyword evidence="14" id="KW-0411">Iron-sulfur</keyword>
<evidence type="ECO:0000313" key="19">
    <source>
        <dbReference type="EMBL" id="MCT4703597.1"/>
    </source>
</evidence>
<keyword evidence="10" id="KW-0479">Metal-binding</keyword>
<keyword evidence="6" id="KW-0004">4Fe-4S</keyword>
<dbReference type="InterPro" id="IPR017941">
    <property type="entry name" value="Rieske_2Fe-2S"/>
</dbReference>
<dbReference type="Pfam" id="PF03460">
    <property type="entry name" value="NIR_SIR_ferr"/>
    <property type="match status" value="1"/>
</dbReference>
<dbReference type="GO" id="GO:0046872">
    <property type="term" value="F:metal ion binding"/>
    <property type="evidence" value="ECO:0007669"/>
    <property type="project" value="UniProtKB-KW"/>
</dbReference>
<dbReference type="Proteomes" id="UP001150641">
    <property type="component" value="Unassembled WGS sequence"/>
</dbReference>
<evidence type="ECO:0000256" key="2">
    <source>
        <dbReference type="ARBA" id="ARBA00001966"/>
    </source>
</evidence>
<protein>
    <submittedName>
        <fullName evidence="19">Nitrite reductase large subunit NirB</fullName>
    </submittedName>
</protein>
<dbReference type="InterPro" id="IPR036922">
    <property type="entry name" value="Rieske_2Fe-2S_sf"/>
</dbReference>
<evidence type="ECO:0000256" key="3">
    <source>
        <dbReference type="ARBA" id="ARBA00001974"/>
    </source>
</evidence>
<evidence type="ECO:0000256" key="5">
    <source>
        <dbReference type="ARBA" id="ARBA00010429"/>
    </source>
</evidence>
<evidence type="ECO:0000256" key="15">
    <source>
        <dbReference type="ARBA" id="ARBA00023063"/>
    </source>
</evidence>
<comment type="cofactor">
    <cofactor evidence="3">
        <name>FAD</name>
        <dbReference type="ChEBI" id="CHEBI:57692"/>
    </cofactor>
</comment>
<evidence type="ECO:0000259" key="18">
    <source>
        <dbReference type="PROSITE" id="PS51296"/>
    </source>
</evidence>
<keyword evidence="8" id="KW-0285">Flavoprotein</keyword>
<dbReference type="GO" id="GO:0050660">
    <property type="term" value="F:flavin adenine dinucleotide binding"/>
    <property type="evidence" value="ECO:0007669"/>
    <property type="project" value="InterPro"/>
</dbReference>
<keyword evidence="7" id="KW-0349">Heme</keyword>
<dbReference type="FunFam" id="3.50.50.60:FF:000033">
    <property type="entry name" value="Nitrite reductase [NAD(P)H], large subunit"/>
    <property type="match status" value="1"/>
</dbReference>
<dbReference type="Pfam" id="PF01077">
    <property type="entry name" value="NIR_SIR"/>
    <property type="match status" value="1"/>
</dbReference>
<evidence type="ECO:0000256" key="4">
    <source>
        <dbReference type="ARBA" id="ARBA00005096"/>
    </source>
</evidence>
<keyword evidence="20" id="KW-1185">Reference proteome</keyword>
<dbReference type="Gene3D" id="3.30.413.10">
    <property type="entry name" value="Sulfite Reductase Hemoprotein, domain 1"/>
    <property type="match status" value="1"/>
</dbReference>
<dbReference type="Gene3D" id="1.10.10.1100">
    <property type="entry name" value="BFD-like [2Fe-2S]-binding domain"/>
    <property type="match status" value="1"/>
</dbReference>
<dbReference type="Pfam" id="PF18267">
    <property type="entry name" value="Rubredoxin_C"/>
    <property type="match status" value="2"/>
</dbReference>
<dbReference type="InterPro" id="IPR036188">
    <property type="entry name" value="FAD/NAD-bd_sf"/>
</dbReference>
<comment type="pathway">
    <text evidence="4">Nitrogen metabolism; nitrate reduction (assimilation).</text>
</comment>
<dbReference type="GO" id="GO:0051537">
    <property type="term" value="F:2 iron, 2 sulfur cluster binding"/>
    <property type="evidence" value="ECO:0007669"/>
    <property type="project" value="UniProtKB-KW"/>
</dbReference>
<evidence type="ECO:0000256" key="14">
    <source>
        <dbReference type="ARBA" id="ARBA00023014"/>
    </source>
</evidence>
<comment type="caution">
    <text evidence="19">The sequence shown here is derived from an EMBL/GenBank/DDBJ whole genome shotgun (WGS) entry which is preliminary data.</text>
</comment>
<evidence type="ECO:0000256" key="16">
    <source>
        <dbReference type="ARBA" id="ARBA00034078"/>
    </source>
</evidence>
<evidence type="ECO:0000256" key="8">
    <source>
        <dbReference type="ARBA" id="ARBA00022630"/>
    </source>
</evidence>
<dbReference type="GO" id="GO:0042128">
    <property type="term" value="P:nitrate assimilation"/>
    <property type="evidence" value="ECO:0007669"/>
    <property type="project" value="UniProtKB-KW"/>
</dbReference>
<dbReference type="PROSITE" id="PS51296">
    <property type="entry name" value="RIESKE"/>
    <property type="match status" value="1"/>
</dbReference>
<evidence type="ECO:0000313" key="20">
    <source>
        <dbReference type="Proteomes" id="UP001150641"/>
    </source>
</evidence>
<dbReference type="PROSITE" id="PS00365">
    <property type="entry name" value="NIR_SIR"/>
    <property type="match status" value="1"/>
</dbReference>
<dbReference type="NCBIfam" id="TIGR02374">
    <property type="entry name" value="nitri_red_nirB"/>
    <property type="match status" value="1"/>
</dbReference>
<sequence length="1357" mass="146342">MQRRLIVIGNGMAAIRLVEQLTARAAGRFAITVFGEEPALSYNRILLSPVLAGEKSPAATQLHDAAWYDSHGVELLTGEAVLDVDCSRKIVRTSNKRAMEYDELVFATGSRPFIPPIDGHRLAHVHGFRTLADVDAILSGKGDAVVLGGGLLGVEAAAALNARGINVTLVHRQAWLMDIQLNQRAGMLLEQSLTERGIACQLSCGIDRIHTDSVLLSNGNILPAGRVVIATGVKPNIALAQRAGVPCSRGITVDGQLRSALPQVSALGECCEIDGQTWGLVAPCLQQADVLAARLAGTATADFRYEERGTRLKVSGIPLFSAGDLSEQPETRVLSAFDPLTRHYRCLHLRGERLVGALLMGDIQSANLLTNTLLSAAPVTPAVLFDEFHSDEQPRAAGNDDMTKSTLVVIGHGMVGHHFLEQCVALQLHKSFHIVVFGEERHPAYDRVHLSEYFAGRSAESLSMVQGDFFHEHGIELRCNSKIVEIDRQQRLVRDSNGHETWWDKLVLATGSFPFVPPVPGNSLPGCFVYRTLDDLDAIAERARSGKRGVVIGGGLLGLEAANALKQLGLETHVVEFAPNLMAVQLDNAGAAMLREKITEIGVQVHTSKATTAITEAEGLQLNFADGETLRTDLIVFSAGIRPQDALARASDLALGERGGIVINDLCQTSDNAIFAIGECALWEGKIFGLVAPGYQMARVAAATLAGQESAFRGADMSTKLKLLGVEVASFGDAHGRTPGSQSYQWTNGPQQIYKKIVVSADNKTLLGGVLVGDSSEYAQLLQMMLNGMALPAQPESLILPASSGGAPKGLGVAALPDTAQICSCHNVSKADICAAVNGGAGDMGAIKTCTKAATGCGGCSALVKQVMEYQLQERGVEVKKDICEHFPYSRQEIYHLVGVNHIRSFEQLIGRYGHGHGCEICKPLAASVLASCWNEYLLKPAHLPLQDTNDRYFANIQKDGTYSVVPRVAAGEITPDGLIAIGQVAKRYQLYSKITGGQRIDLFGARLEQLPAIWEELVAAGFETGHAYGKSLRTVKSCVGSTWCRYGVQDSTGLAIELENRYKGLRSPHKIKMAVSGCTRECAEAQSKDVGVIATDKGWNLYVCGNGGMKPRHADLFASDLDRETLIRTVDRFLMFYIRTADRLQRTSTWMDNLEGGIEYLREVVLNDSLGLGDELEKEMAGVVETYQCEWQTTLGSPDRLALFRSYVNSEQPDEAVQRQTLRGQLQPVYEVAHQPASTPAKPWQAVCDISAIPAQAGIGARLGEQQIALFRFGDAVYALDNLEPGSDANVLSRGIVGDASGEPIVISPLYKHRIRLRDGRAQDGGELAVRAWPVKVEQGTVWVGSQALIARAEAS</sequence>
<gene>
    <name evidence="19" type="primary">nirB</name>
    <name evidence="19" type="ORF">MUA00_17590</name>
</gene>
<dbReference type="GO" id="GO:0008942">
    <property type="term" value="F:nitrite reductase [NAD(P)H] activity"/>
    <property type="evidence" value="ECO:0007669"/>
    <property type="project" value="InterPro"/>
</dbReference>
<dbReference type="NCBIfam" id="TIGR02378">
    <property type="entry name" value="nirD_assim_sml"/>
    <property type="match status" value="1"/>
</dbReference>
<evidence type="ECO:0000256" key="1">
    <source>
        <dbReference type="ARBA" id="ARBA00001929"/>
    </source>
</evidence>
<dbReference type="InterPro" id="IPR036136">
    <property type="entry name" value="Nit/Sulf_reduc_fer-like_dom_sf"/>
</dbReference>
<name>A0A9X3AP48_9ENTR</name>
<dbReference type="PANTHER" id="PTHR43809:SF1">
    <property type="entry name" value="NITRITE REDUCTASE (NADH) LARGE SUBUNIT"/>
    <property type="match status" value="1"/>
</dbReference>
<dbReference type="FunFam" id="3.30.390.30:FF:000006">
    <property type="entry name" value="Nitrite reductase large subunit"/>
    <property type="match status" value="1"/>
</dbReference>
<dbReference type="CDD" id="cd03529">
    <property type="entry name" value="Rieske_NirD"/>
    <property type="match status" value="1"/>
</dbReference>
<proteinExistence type="inferred from homology"/>
<dbReference type="CDD" id="cd19944">
    <property type="entry name" value="NirB_Fer2_BFD-like_2"/>
    <property type="match status" value="1"/>
</dbReference>
<comment type="cofactor">
    <cofactor evidence="2">
        <name>[4Fe-4S] cluster</name>
        <dbReference type="ChEBI" id="CHEBI:49883"/>
    </cofactor>
</comment>
<dbReference type="GO" id="GO:0015980">
    <property type="term" value="P:energy derivation by oxidation of organic compounds"/>
    <property type="evidence" value="ECO:0007669"/>
    <property type="project" value="UniProtKB-ARBA"/>
</dbReference>
<dbReference type="InterPro" id="IPR023753">
    <property type="entry name" value="FAD/NAD-binding_dom"/>
</dbReference>
<dbReference type="GO" id="GO:0050661">
    <property type="term" value="F:NADP binding"/>
    <property type="evidence" value="ECO:0007669"/>
    <property type="project" value="InterPro"/>
</dbReference>
<accession>A0A9X3AP48</accession>
<reference evidence="19" key="1">
    <citation type="submission" date="2022-03" db="EMBL/GenBank/DDBJ databases">
        <title>Proposal of a novel genus Dryocolo and two novel species.</title>
        <authorList>
            <person name="Maddock D.W."/>
            <person name="Brady C.L."/>
            <person name="Denman S."/>
            <person name="Arnold D."/>
        </authorList>
    </citation>
    <scope>NUCLEOTIDE SEQUENCE</scope>
    <source>
        <strain evidence="19">H6W4</strain>
    </source>
</reference>
<comment type="similarity">
    <text evidence="5">Belongs to the nitrite and sulfite reductase 4Fe-4S domain family.</text>
</comment>
<dbReference type="SUPFAM" id="SSF56014">
    <property type="entry name" value="Nitrite and sulphite reductase 4Fe-4S domain-like"/>
    <property type="match status" value="1"/>
</dbReference>
<dbReference type="SUPFAM" id="SSF50022">
    <property type="entry name" value="ISP domain"/>
    <property type="match status" value="1"/>
</dbReference>
<dbReference type="InterPro" id="IPR012748">
    <property type="entry name" value="Rieske-like_NirD"/>
</dbReference>
<dbReference type="InterPro" id="IPR006066">
    <property type="entry name" value="NO2/SO3_Rdtase_FeS/sirohaem_BS"/>
</dbReference>
<dbReference type="InterPro" id="IPR041575">
    <property type="entry name" value="Rubredoxin_C"/>
</dbReference>
<evidence type="ECO:0000256" key="11">
    <source>
        <dbReference type="ARBA" id="ARBA00022827"/>
    </source>
</evidence>
<dbReference type="NCBIfam" id="NF011565">
    <property type="entry name" value="PRK14989.1"/>
    <property type="match status" value="1"/>
</dbReference>
<dbReference type="RefSeq" id="WP_271124297.1">
    <property type="nucleotide sequence ID" value="NZ_JALHAN010000069.1"/>
</dbReference>
<dbReference type="Gene3D" id="3.50.50.60">
    <property type="entry name" value="FAD/NAD(P)-binding domain"/>
    <property type="match status" value="4"/>
</dbReference>
<keyword evidence="15" id="KW-0534">Nitrate assimilation</keyword>
<keyword evidence="11" id="KW-0274">FAD</keyword>
<dbReference type="PRINTS" id="PR00411">
    <property type="entry name" value="PNDRDTASEI"/>
</dbReference>
<dbReference type="PRINTS" id="PR00397">
    <property type="entry name" value="SIROHAEM"/>
</dbReference>
<dbReference type="InterPro" id="IPR012744">
    <property type="entry name" value="Nitri_red_NirB"/>
</dbReference>
<evidence type="ECO:0000256" key="9">
    <source>
        <dbReference type="ARBA" id="ARBA00022714"/>
    </source>
</evidence>
<evidence type="ECO:0000256" key="13">
    <source>
        <dbReference type="ARBA" id="ARBA00023004"/>
    </source>
</evidence>
<evidence type="ECO:0000256" key="6">
    <source>
        <dbReference type="ARBA" id="ARBA00022485"/>
    </source>
</evidence>
<evidence type="ECO:0000256" key="7">
    <source>
        <dbReference type="ARBA" id="ARBA00022617"/>
    </source>
</evidence>
<dbReference type="Pfam" id="PF07992">
    <property type="entry name" value="Pyr_redox_2"/>
    <property type="match status" value="2"/>
</dbReference>
<keyword evidence="13" id="KW-0408">Iron</keyword>
<feature type="domain" description="Rieske" evidence="18">
    <location>
        <begin position="1245"/>
        <end position="1345"/>
    </location>
</feature>
<dbReference type="Pfam" id="PF13806">
    <property type="entry name" value="Rieske_2"/>
    <property type="match status" value="1"/>
</dbReference>
<organism evidence="19 20">
    <name type="scientific">Dryocola boscaweniae</name>
    <dbReference type="NCBI Taxonomy" id="2925397"/>
    <lineage>
        <taxon>Bacteria</taxon>
        <taxon>Pseudomonadati</taxon>
        <taxon>Pseudomonadota</taxon>
        <taxon>Gammaproteobacteria</taxon>
        <taxon>Enterobacterales</taxon>
        <taxon>Enterobacteriaceae</taxon>
        <taxon>Dryocola</taxon>
    </lineage>
</organism>
<dbReference type="InterPro" id="IPR041854">
    <property type="entry name" value="BFD-like_2Fe2S-bd_dom_sf"/>
</dbReference>
<dbReference type="InterPro" id="IPR045854">
    <property type="entry name" value="NO2/SO3_Rdtase_4Fe4S_sf"/>
</dbReference>
<dbReference type="Gene3D" id="3.30.390.30">
    <property type="match status" value="2"/>
</dbReference>
<dbReference type="InterPro" id="IPR016156">
    <property type="entry name" value="FAD/NAD-linked_Rdtase_dimer_sf"/>
</dbReference>
<dbReference type="FunFam" id="3.30.413.10:FF:000007">
    <property type="entry name" value="Nitrite reductase [NAD(P)H] large subunit"/>
    <property type="match status" value="1"/>
</dbReference>
<dbReference type="SUPFAM" id="SSF51905">
    <property type="entry name" value="FAD/NAD(P)-binding domain"/>
    <property type="match status" value="4"/>
</dbReference>
<dbReference type="Pfam" id="PF04324">
    <property type="entry name" value="Fer2_BFD"/>
    <property type="match status" value="1"/>
</dbReference>
<keyword evidence="12" id="KW-0560">Oxidoreductase</keyword>
<dbReference type="Gene3D" id="2.102.10.10">
    <property type="entry name" value="Rieske [2Fe-2S] iron-sulphur domain"/>
    <property type="match status" value="1"/>
</dbReference>
<keyword evidence="9" id="KW-0001">2Fe-2S</keyword>
<dbReference type="InterPro" id="IPR005117">
    <property type="entry name" value="NiRdtase/SiRdtase_haem-b_fer"/>
</dbReference>
<comment type="subunit">
    <text evidence="17">Homodimer which associates with NirD.</text>
</comment>
<evidence type="ECO:0000256" key="10">
    <source>
        <dbReference type="ARBA" id="ARBA00022723"/>
    </source>
</evidence>
<dbReference type="PRINTS" id="PR00368">
    <property type="entry name" value="FADPNR"/>
</dbReference>
<comment type="cofactor">
    <cofactor evidence="1">
        <name>siroheme</name>
        <dbReference type="ChEBI" id="CHEBI:60052"/>
    </cofactor>
</comment>
<evidence type="ECO:0000256" key="17">
    <source>
        <dbReference type="ARBA" id="ARBA00064211"/>
    </source>
</evidence>
<dbReference type="GO" id="GO:0051539">
    <property type="term" value="F:4 iron, 4 sulfur cluster binding"/>
    <property type="evidence" value="ECO:0007669"/>
    <property type="project" value="UniProtKB-KW"/>
</dbReference>
<dbReference type="EMBL" id="JALHAP010000082">
    <property type="protein sequence ID" value="MCT4703597.1"/>
    <property type="molecule type" value="Genomic_DNA"/>
</dbReference>
<dbReference type="FunFam" id="1.10.10.1100:FF:000002">
    <property type="entry name" value="Nitrite reductase large subunit"/>
    <property type="match status" value="1"/>
</dbReference>
<dbReference type="PROSITE" id="PS51300">
    <property type="entry name" value="NIRD"/>
    <property type="match status" value="1"/>
</dbReference>
<dbReference type="GO" id="GO:0020037">
    <property type="term" value="F:heme binding"/>
    <property type="evidence" value="ECO:0007669"/>
    <property type="project" value="InterPro"/>
</dbReference>
<dbReference type="InterPro" id="IPR052034">
    <property type="entry name" value="NasD-like"/>
</dbReference>
<comment type="cofactor">
    <cofactor evidence="16">
        <name>[2Fe-2S] cluster</name>
        <dbReference type="ChEBI" id="CHEBI:190135"/>
    </cofactor>
</comment>
<dbReference type="SUPFAM" id="SSF55124">
    <property type="entry name" value="Nitrite/Sulfite reductase N-terminal domain-like"/>
    <property type="match status" value="1"/>
</dbReference>
<dbReference type="InterPro" id="IPR007419">
    <property type="entry name" value="BFD-like_2Fe2S-bd_dom"/>
</dbReference>
<dbReference type="InterPro" id="IPR006067">
    <property type="entry name" value="NO2/SO3_Rdtase_4Fe4S_dom"/>
</dbReference>
<dbReference type="PANTHER" id="PTHR43809">
    <property type="entry name" value="NITRITE REDUCTASE (NADH) LARGE SUBUNIT"/>
    <property type="match status" value="1"/>
</dbReference>
<evidence type="ECO:0000256" key="12">
    <source>
        <dbReference type="ARBA" id="ARBA00023002"/>
    </source>
</evidence>